<reference evidence="1 2" key="1">
    <citation type="journal article" date="2024" name="Plant Biotechnol. J.">
        <title>Dendrobium thyrsiflorum genome and its molecular insights into genes involved in important horticultural traits.</title>
        <authorList>
            <person name="Chen B."/>
            <person name="Wang J.Y."/>
            <person name="Zheng P.J."/>
            <person name="Li K.L."/>
            <person name="Liang Y.M."/>
            <person name="Chen X.F."/>
            <person name="Zhang C."/>
            <person name="Zhao X."/>
            <person name="He X."/>
            <person name="Zhang G.Q."/>
            <person name="Liu Z.J."/>
            <person name="Xu Q."/>
        </authorList>
    </citation>
    <scope>NUCLEOTIDE SEQUENCE [LARGE SCALE GENOMIC DNA]</scope>
    <source>
        <strain evidence="1">GZMU011</strain>
    </source>
</reference>
<dbReference type="Proteomes" id="UP001552299">
    <property type="component" value="Unassembled WGS sequence"/>
</dbReference>
<accession>A0ABD0U444</accession>
<comment type="caution">
    <text evidence="1">The sequence shown here is derived from an EMBL/GenBank/DDBJ whole genome shotgun (WGS) entry which is preliminary data.</text>
</comment>
<evidence type="ECO:0000313" key="2">
    <source>
        <dbReference type="Proteomes" id="UP001552299"/>
    </source>
</evidence>
<keyword evidence="2" id="KW-1185">Reference proteome</keyword>
<protein>
    <submittedName>
        <fullName evidence="1">Uncharacterized protein</fullName>
    </submittedName>
</protein>
<dbReference type="EMBL" id="JANQDX010000018">
    <property type="protein sequence ID" value="KAL0906843.1"/>
    <property type="molecule type" value="Genomic_DNA"/>
</dbReference>
<gene>
    <name evidence="1" type="ORF">M5K25_025369</name>
</gene>
<dbReference type="AlphaFoldDB" id="A0ABD0U444"/>
<evidence type="ECO:0000313" key="1">
    <source>
        <dbReference type="EMBL" id="KAL0906843.1"/>
    </source>
</evidence>
<name>A0ABD0U444_DENTH</name>
<proteinExistence type="predicted"/>
<organism evidence="1 2">
    <name type="scientific">Dendrobium thyrsiflorum</name>
    <name type="common">Pinecone-like raceme dendrobium</name>
    <name type="synonym">Orchid</name>
    <dbReference type="NCBI Taxonomy" id="117978"/>
    <lineage>
        <taxon>Eukaryota</taxon>
        <taxon>Viridiplantae</taxon>
        <taxon>Streptophyta</taxon>
        <taxon>Embryophyta</taxon>
        <taxon>Tracheophyta</taxon>
        <taxon>Spermatophyta</taxon>
        <taxon>Magnoliopsida</taxon>
        <taxon>Liliopsida</taxon>
        <taxon>Asparagales</taxon>
        <taxon>Orchidaceae</taxon>
        <taxon>Epidendroideae</taxon>
        <taxon>Malaxideae</taxon>
        <taxon>Dendrobiinae</taxon>
        <taxon>Dendrobium</taxon>
    </lineage>
</organism>
<sequence>MDGSEIILSVDIMIVYLYDCLLLDTKLEALKKNIECNNKEAKAQIPVHWIDPAGPYRTDLRATEVEILRLLYVSIELSGPKEVFRKELLKKVLESQTKKMLSEVREVIDSQGSGENPKPIRRREDQKVKILEGTEKMLPLEPIPREESGRGYVERHDGVGQEWRGVEFERRATEFKRIGLDYDRRGAKHIVYSSSNFELYD</sequence>